<proteinExistence type="predicted"/>
<evidence type="ECO:0000313" key="2">
    <source>
        <dbReference type="Proteomes" id="UP000324800"/>
    </source>
</evidence>
<sequence length="141" mass="16318">MEGRNHYIHIITFLRSQQQTLPSAIIHCRVHNKPIVLFSQTFSADLSEFSSQEALSFFETIPSSSLVDVIWIATQAIPPPQSLQFQDICARLFGTMSRIKYTHNTRITILSPLNEKPSPQAERSIFQWVQLLDCFYVRDYQ</sequence>
<name>A0A5J4WWH8_9EUKA</name>
<evidence type="ECO:0000313" key="1">
    <source>
        <dbReference type="EMBL" id="KAA6398665.1"/>
    </source>
</evidence>
<protein>
    <submittedName>
        <fullName evidence="1">Uncharacterized protein</fullName>
    </submittedName>
</protein>
<organism evidence="1 2">
    <name type="scientific">Streblomastix strix</name>
    <dbReference type="NCBI Taxonomy" id="222440"/>
    <lineage>
        <taxon>Eukaryota</taxon>
        <taxon>Metamonada</taxon>
        <taxon>Preaxostyla</taxon>
        <taxon>Oxymonadida</taxon>
        <taxon>Streblomastigidae</taxon>
        <taxon>Streblomastix</taxon>
    </lineage>
</organism>
<dbReference type="EMBL" id="SNRW01000908">
    <property type="protein sequence ID" value="KAA6398665.1"/>
    <property type="molecule type" value="Genomic_DNA"/>
</dbReference>
<reference evidence="1 2" key="1">
    <citation type="submission" date="2019-03" db="EMBL/GenBank/DDBJ databases">
        <title>Single cell metagenomics reveals metabolic interactions within the superorganism composed of flagellate Streblomastix strix and complex community of Bacteroidetes bacteria on its surface.</title>
        <authorList>
            <person name="Treitli S.C."/>
            <person name="Kolisko M."/>
            <person name="Husnik F."/>
            <person name="Keeling P."/>
            <person name="Hampl V."/>
        </authorList>
    </citation>
    <scope>NUCLEOTIDE SEQUENCE [LARGE SCALE GENOMIC DNA]</scope>
    <source>
        <strain evidence="1">ST1C</strain>
    </source>
</reference>
<dbReference type="Proteomes" id="UP000324800">
    <property type="component" value="Unassembled WGS sequence"/>
</dbReference>
<dbReference type="AlphaFoldDB" id="A0A5J4WWH8"/>
<accession>A0A5J4WWH8</accession>
<comment type="caution">
    <text evidence="1">The sequence shown here is derived from an EMBL/GenBank/DDBJ whole genome shotgun (WGS) entry which is preliminary data.</text>
</comment>
<gene>
    <name evidence="1" type="ORF">EZS28_005813</name>
</gene>